<feature type="region of interest" description="Disordered" evidence="5">
    <location>
        <begin position="422"/>
        <end position="449"/>
    </location>
</feature>
<reference evidence="7 8" key="1">
    <citation type="submission" date="2017-07" db="EMBL/GenBank/DDBJ databases">
        <title>Complete genome sequence of Oryzomicrobium terrae TPP412.</title>
        <authorList>
            <person name="Chiu L.-W."/>
            <person name="Lo K.-J."/>
            <person name="Tsai Y.-M."/>
            <person name="Lin S.-S."/>
            <person name="Kuo C.-H."/>
            <person name="Liu C.-T."/>
        </authorList>
    </citation>
    <scope>NUCLEOTIDE SEQUENCE [LARGE SCALE GENOMIC DNA]</scope>
    <source>
        <strain evidence="7 8">TPP412</strain>
    </source>
</reference>
<sequence>MAVATGWAWARPINEGSPCRPAPAGLETWLRRQPWLAAGLLVASLALAALAWSGPVHAGSAGPGGEGEGASALFAAPAVTPAAPLDLAREAAAAKAEGKRLALYFELPDCPGCARMKREVFPNAAVLADFGRRYRTIKVDLAERDGHSAPLVDPQGQRTSAAQLADRYRVLGTPGFLFFDGPDFRYRHVGPLDAVDFRALGRFVTAGAFEQQPFADYRLKHRARLLAEGTGAGARAGVQPLPTAVLNAAPAPEVRYAFTLNDVAGPRPRERRLADYRGKVVALAVGYTQCPDVCPTTLAELKAALAVLPGLSGLGTAAQDVQVLFATLDPERDTPALLGEYVGAFDKRFAALRGDARQTAAFIRDFGLVADKQPSDALGYTLDHTAGVFLIDRQGRVRGLSPYGQPVDLLAADLAALVKEGRGRSRPARPAMPAMSAMPAPLAPPATLR</sequence>
<gene>
    <name evidence="7" type="ORF">OTERR_11490</name>
</gene>
<feature type="domain" description="Thioredoxin" evidence="6">
    <location>
        <begin position="249"/>
        <end position="419"/>
    </location>
</feature>
<organism evidence="7 8">
    <name type="scientific">Oryzomicrobium terrae</name>
    <dbReference type="NCBI Taxonomy" id="1735038"/>
    <lineage>
        <taxon>Bacteria</taxon>
        <taxon>Pseudomonadati</taxon>
        <taxon>Pseudomonadota</taxon>
        <taxon>Betaproteobacteria</taxon>
        <taxon>Rhodocyclales</taxon>
        <taxon>Rhodocyclaceae</taxon>
        <taxon>Oryzomicrobium</taxon>
    </lineage>
</organism>
<dbReference type="AlphaFoldDB" id="A0A5C1E7N1"/>
<feature type="binding site" evidence="3">
    <location>
        <position position="384"/>
    </location>
    <ligand>
        <name>Cu cation</name>
        <dbReference type="ChEBI" id="CHEBI:23378"/>
    </ligand>
</feature>
<protein>
    <submittedName>
        <fullName evidence="7">Protein SCO1/2</fullName>
    </submittedName>
</protein>
<feature type="binding site" evidence="3">
    <location>
        <position position="290"/>
    </location>
    <ligand>
        <name>Cu cation</name>
        <dbReference type="ChEBI" id="CHEBI:23378"/>
    </ligand>
</feature>
<name>A0A5C1E7N1_9RHOO</name>
<evidence type="ECO:0000313" key="7">
    <source>
        <dbReference type="EMBL" id="QEL64625.1"/>
    </source>
</evidence>
<keyword evidence="3" id="KW-0479">Metal-binding</keyword>
<accession>A0A5C1E7N1</accession>
<dbReference type="PANTHER" id="PTHR12151:SF25">
    <property type="entry name" value="LINALOOL DEHYDRATASE_ISOMERASE DOMAIN-CONTAINING PROTEIN"/>
    <property type="match status" value="1"/>
</dbReference>
<dbReference type="Pfam" id="PF13098">
    <property type="entry name" value="Thioredoxin_2"/>
    <property type="match status" value="1"/>
</dbReference>
<dbReference type="SUPFAM" id="SSF52833">
    <property type="entry name" value="Thioredoxin-like"/>
    <property type="match status" value="2"/>
</dbReference>
<comment type="similarity">
    <text evidence="1">Belongs to the SCO1/2 family.</text>
</comment>
<evidence type="ECO:0000313" key="8">
    <source>
        <dbReference type="Proteomes" id="UP000323671"/>
    </source>
</evidence>
<dbReference type="EMBL" id="CP022579">
    <property type="protein sequence ID" value="QEL64625.1"/>
    <property type="molecule type" value="Genomic_DNA"/>
</dbReference>
<proteinExistence type="inferred from homology"/>
<evidence type="ECO:0000256" key="2">
    <source>
        <dbReference type="ARBA" id="ARBA00023008"/>
    </source>
</evidence>
<evidence type="ECO:0000256" key="4">
    <source>
        <dbReference type="PIRSR" id="PIRSR603782-2"/>
    </source>
</evidence>
<evidence type="ECO:0000256" key="1">
    <source>
        <dbReference type="ARBA" id="ARBA00010996"/>
    </source>
</evidence>
<dbReference type="PROSITE" id="PS51352">
    <property type="entry name" value="THIOREDOXIN_2"/>
    <property type="match status" value="1"/>
</dbReference>
<dbReference type="GO" id="GO:0046872">
    <property type="term" value="F:metal ion binding"/>
    <property type="evidence" value="ECO:0007669"/>
    <property type="project" value="UniProtKB-KW"/>
</dbReference>
<keyword evidence="4" id="KW-1015">Disulfide bond</keyword>
<dbReference type="CDD" id="cd02968">
    <property type="entry name" value="SCO"/>
    <property type="match status" value="1"/>
</dbReference>
<dbReference type="InterPro" id="IPR036249">
    <property type="entry name" value="Thioredoxin-like_sf"/>
</dbReference>
<keyword evidence="2 3" id="KW-0186">Copper</keyword>
<dbReference type="InterPro" id="IPR012336">
    <property type="entry name" value="Thioredoxin-like_fold"/>
</dbReference>
<dbReference type="Pfam" id="PF02630">
    <property type="entry name" value="SCO1-SenC"/>
    <property type="match status" value="1"/>
</dbReference>
<dbReference type="InterPro" id="IPR013766">
    <property type="entry name" value="Thioredoxin_domain"/>
</dbReference>
<dbReference type="RefSeq" id="WP_149425117.1">
    <property type="nucleotide sequence ID" value="NZ_CP022579.1"/>
</dbReference>
<feature type="binding site" evidence="3">
    <location>
        <position position="294"/>
    </location>
    <ligand>
        <name>Cu cation</name>
        <dbReference type="ChEBI" id="CHEBI:23378"/>
    </ligand>
</feature>
<dbReference type="Proteomes" id="UP000323671">
    <property type="component" value="Chromosome"/>
</dbReference>
<dbReference type="KEGG" id="otr:OTERR_11490"/>
<dbReference type="PANTHER" id="PTHR12151">
    <property type="entry name" value="ELECTRON TRANSPORT PROTIN SCO1/SENC FAMILY MEMBER"/>
    <property type="match status" value="1"/>
</dbReference>
<evidence type="ECO:0000256" key="5">
    <source>
        <dbReference type="SAM" id="MobiDB-lite"/>
    </source>
</evidence>
<feature type="compositionally biased region" description="Low complexity" evidence="5">
    <location>
        <begin position="428"/>
        <end position="440"/>
    </location>
</feature>
<keyword evidence="8" id="KW-1185">Reference proteome</keyword>
<dbReference type="Gene3D" id="3.40.30.10">
    <property type="entry name" value="Glutaredoxin"/>
    <property type="match status" value="2"/>
</dbReference>
<dbReference type="InterPro" id="IPR003782">
    <property type="entry name" value="SCO1/SenC"/>
</dbReference>
<evidence type="ECO:0000259" key="6">
    <source>
        <dbReference type="PROSITE" id="PS51352"/>
    </source>
</evidence>
<evidence type="ECO:0000256" key="3">
    <source>
        <dbReference type="PIRSR" id="PIRSR603782-1"/>
    </source>
</evidence>
<feature type="disulfide bond" description="Redox-active" evidence="4">
    <location>
        <begin position="290"/>
        <end position="294"/>
    </location>
</feature>